<sequence length="139" mass="15456">MFPLPIITYVKIATGVICVLGIFYAGWHIRDVDYMAFKAQVKAESEKQEAHVESIKKQQDLVTKGIQNEYDAKLTAIRNYYKSTSVWNNGSGSQMSGISTAPSVTDVISSYNQLASSCAETTQQLVSLQEWLNQQIGIK</sequence>
<protein>
    <submittedName>
        <fullName evidence="2">Uncharacterized protein</fullName>
    </submittedName>
</protein>
<accession>A0A6J7VKA7</accession>
<keyword evidence="1" id="KW-0472">Membrane</keyword>
<organism evidence="2">
    <name type="scientific">uncultured Caudovirales phage</name>
    <dbReference type="NCBI Taxonomy" id="2100421"/>
    <lineage>
        <taxon>Viruses</taxon>
        <taxon>Duplodnaviria</taxon>
        <taxon>Heunggongvirae</taxon>
        <taxon>Uroviricota</taxon>
        <taxon>Caudoviricetes</taxon>
        <taxon>Peduoviridae</taxon>
        <taxon>Maltschvirus</taxon>
        <taxon>Maltschvirus maltsch</taxon>
    </lineage>
</organism>
<keyword evidence="1" id="KW-0812">Transmembrane</keyword>
<evidence type="ECO:0000313" key="2">
    <source>
        <dbReference type="EMBL" id="CAB5079580.1"/>
    </source>
</evidence>
<reference evidence="2" key="1">
    <citation type="submission" date="2020-05" db="EMBL/GenBank/DDBJ databases">
        <authorList>
            <person name="Chiriac C."/>
            <person name="Salcher M."/>
            <person name="Ghai R."/>
            <person name="Kavagutti S V."/>
        </authorList>
    </citation>
    <scope>NUCLEOTIDE SEQUENCE</scope>
</reference>
<name>A0A6J7VKA7_9CAUD</name>
<proteinExistence type="predicted"/>
<dbReference type="EMBL" id="LR798192">
    <property type="protein sequence ID" value="CAB5079580.1"/>
    <property type="molecule type" value="Genomic_DNA"/>
</dbReference>
<gene>
    <name evidence="2" type="ORF">UFOVP146_20</name>
</gene>
<evidence type="ECO:0000256" key="1">
    <source>
        <dbReference type="SAM" id="Phobius"/>
    </source>
</evidence>
<feature type="transmembrane region" description="Helical" evidence="1">
    <location>
        <begin position="6"/>
        <end position="27"/>
    </location>
</feature>
<keyword evidence="1" id="KW-1133">Transmembrane helix</keyword>